<proteinExistence type="predicted"/>
<keyword evidence="3 5" id="KW-0863">Zinc-finger</keyword>
<dbReference type="GO" id="GO:0008270">
    <property type="term" value="F:zinc ion binding"/>
    <property type="evidence" value="ECO:0007669"/>
    <property type="project" value="UniProtKB-KW"/>
</dbReference>
<dbReference type="SUPFAM" id="SSF57667">
    <property type="entry name" value="beta-beta-alpha zinc fingers"/>
    <property type="match status" value="1"/>
</dbReference>
<dbReference type="GO" id="GO:0000981">
    <property type="term" value="F:DNA-binding transcription factor activity, RNA polymerase II-specific"/>
    <property type="evidence" value="ECO:0007669"/>
    <property type="project" value="TreeGrafter"/>
</dbReference>
<evidence type="ECO:0000256" key="6">
    <source>
        <dbReference type="SAM" id="SignalP"/>
    </source>
</evidence>
<organism evidence="8 9">
    <name type="scientific">Reticulomyxa filosa</name>
    <dbReference type="NCBI Taxonomy" id="46433"/>
    <lineage>
        <taxon>Eukaryota</taxon>
        <taxon>Sar</taxon>
        <taxon>Rhizaria</taxon>
        <taxon>Retaria</taxon>
        <taxon>Foraminifera</taxon>
        <taxon>Monothalamids</taxon>
        <taxon>Reticulomyxidae</taxon>
        <taxon>Reticulomyxa</taxon>
    </lineage>
</organism>
<evidence type="ECO:0000313" key="8">
    <source>
        <dbReference type="EMBL" id="ETO29702.1"/>
    </source>
</evidence>
<dbReference type="GO" id="GO:0043565">
    <property type="term" value="F:sequence-specific DNA binding"/>
    <property type="evidence" value="ECO:0007669"/>
    <property type="project" value="TreeGrafter"/>
</dbReference>
<dbReference type="InterPro" id="IPR036236">
    <property type="entry name" value="Znf_C2H2_sf"/>
</dbReference>
<evidence type="ECO:0000256" key="2">
    <source>
        <dbReference type="ARBA" id="ARBA00022737"/>
    </source>
</evidence>
<evidence type="ECO:0000256" key="5">
    <source>
        <dbReference type="PROSITE-ProRule" id="PRU00042"/>
    </source>
</evidence>
<dbReference type="InterPro" id="IPR013087">
    <property type="entry name" value="Znf_C2H2_type"/>
</dbReference>
<evidence type="ECO:0000256" key="4">
    <source>
        <dbReference type="ARBA" id="ARBA00022833"/>
    </source>
</evidence>
<keyword evidence="2" id="KW-0677">Repeat</keyword>
<dbReference type="PROSITE" id="PS00028">
    <property type="entry name" value="ZINC_FINGER_C2H2_1"/>
    <property type="match status" value="2"/>
</dbReference>
<evidence type="ECO:0000259" key="7">
    <source>
        <dbReference type="PROSITE" id="PS50157"/>
    </source>
</evidence>
<evidence type="ECO:0000256" key="1">
    <source>
        <dbReference type="ARBA" id="ARBA00022723"/>
    </source>
</evidence>
<keyword evidence="4" id="KW-0862">Zinc</keyword>
<sequence>MQDHVKRCLFQGILFFSFCLSILKKCCVGKVRLCEACLTWYDSKKDLTLHKNLHKKTVNKLPCCVRCLQCQKTFKTQRLLTYHVQKVHEKRFQCSNCLKKFGTMFDLNIHARVHRQEKPLACHFFFFCFFFYCFSSYKKKGNLACIVIWENTFERKRKIEAGTIVVFSSFLKLQNQIFEFDLFSFKKSSNKKYLEIKIINIKGKKQLFRYDQLCKDKRKNTVIATRQLGSGLKTKLIPNELKLRFLLEEIDSNKKPVWCHKQGKYNKQQNKKYQFQNCGKVIFQ</sequence>
<dbReference type="SMART" id="SM00355">
    <property type="entry name" value="ZnF_C2H2"/>
    <property type="match status" value="3"/>
</dbReference>
<dbReference type="OrthoDB" id="6365676at2759"/>
<dbReference type="PROSITE" id="PS50157">
    <property type="entry name" value="ZINC_FINGER_C2H2_2"/>
    <property type="match status" value="2"/>
</dbReference>
<evidence type="ECO:0000256" key="3">
    <source>
        <dbReference type="ARBA" id="ARBA00022771"/>
    </source>
</evidence>
<keyword evidence="9" id="KW-1185">Reference proteome</keyword>
<keyword evidence="1" id="KW-0479">Metal-binding</keyword>
<accession>X6NWN5</accession>
<reference evidence="8 9" key="1">
    <citation type="journal article" date="2013" name="Curr. Biol.">
        <title>The Genome of the Foraminiferan Reticulomyxa filosa.</title>
        <authorList>
            <person name="Glockner G."/>
            <person name="Hulsmann N."/>
            <person name="Schleicher M."/>
            <person name="Noegel A.A."/>
            <person name="Eichinger L."/>
            <person name="Gallinger C."/>
            <person name="Pawlowski J."/>
            <person name="Sierra R."/>
            <person name="Euteneuer U."/>
            <person name="Pillet L."/>
            <person name="Moustafa A."/>
            <person name="Platzer M."/>
            <person name="Groth M."/>
            <person name="Szafranski K."/>
            <person name="Schliwa M."/>
        </authorList>
    </citation>
    <scope>NUCLEOTIDE SEQUENCE [LARGE SCALE GENOMIC DNA]</scope>
</reference>
<protein>
    <recommendedName>
        <fullName evidence="7">C2H2-type domain-containing protein</fullName>
    </recommendedName>
</protein>
<comment type="caution">
    <text evidence="8">The sequence shown here is derived from an EMBL/GenBank/DDBJ whole genome shotgun (WGS) entry which is preliminary data.</text>
</comment>
<dbReference type="GO" id="GO:0005634">
    <property type="term" value="C:nucleus"/>
    <property type="evidence" value="ECO:0007669"/>
    <property type="project" value="TreeGrafter"/>
</dbReference>
<feature type="chain" id="PRO_5004976195" description="C2H2-type domain-containing protein" evidence="6">
    <location>
        <begin position="30"/>
        <end position="284"/>
    </location>
</feature>
<dbReference type="Gene3D" id="3.30.160.60">
    <property type="entry name" value="Classic Zinc Finger"/>
    <property type="match status" value="2"/>
</dbReference>
<dbReference type="PANTHER" id="PTHR24408:SF58">
    <property type="entry name" value="TRANSCRIPTION FACTOR (TFIIIA), PUTATIVE (AFU_ORTHOLOGUE AFUA_1G05150)-RELATED"/>
    <property type="match status" value="1"/>
</dbReference>
<feature type="signal peptide" evidence="6">
    <location>
        <begin position="1"/>
        <end position="29"/>
    </location>
</feature>
<dbReference type="Proteomes" id="UP000023152">
    <property type="component" value="Unassembled WGS sequence"/>
</dbReference>
<keyword evidence="6" id="KW-0732">Signal</keyword>
<feature type="domain" description="C2H2-type" evidence="7">
    <location>
        <begin position="65"/>
        <end position="93"/>
    </location>
</feature>
<feature type="domain" description="C2H2-type" evidence="7">
    <location>
        <begin position="92"/>
        <end position="119"/>
    </location>
</feature>
<dbReference type="AlphaFoldDB" id="X6NWN5"/>
<gene>
    <name evidence="8" type="ORF">RFI_07416</name>
</gene>
<evidence type="ECO:0000313" key="9">
    <source>
        <dbReference type="Proteomes" id="UP000023152"/>
    </source>
</evidence>
<name>X6NWN5_RETFI</name>
<dbReference type="PANTHER" id="PTHR24408">
    <property type="entry name" value="ZINC FINGER PROTEIN"/>
    <property type="match status" value="1"/>
</dbReference>
<dbReference type="EMBL" id="ASPP01005888">
    <property type="protein sequence ID" value="ETO29702.1"/>
    <property type="molecule type" value="Genomic_DNA"/>
</dbReference>